<organism evidence="1 2">
    <name type="scientific">Romboutsia lituseburensis DSM 797</name>
    <dbReference type="NCBI Taxonomy" id="1121325"/>
    <lineage>
        <taxon>Bacteria</taxon>
        <taxon>Bacillati</taxon>
        <taxon>Bacillota</taxon>
        <taxon>Clostridia</taxon>
        <taxon>Peptostreptococcales</taxon>
        <taxon>Peptostreptococcaceae</taxon>
        <taxon>Romboutsia</taxon>
    </lineage>
</organism>
<reference evidence="1 2" key="1">
    <citation type="submission" date="2016-10" db="EMBL/GenBank/DDBJ databases">
        <authorList>
            <person name="de Groot N.N."/>
        </authorList>
    </citation>
    <scope>NUCLEOTIDE SEQUENCE [LARGE SCALE GENOMIC DNA]</scope>
    <source>
        <strain evidence="1 2">DSM 797</strain>
    </source>
</reference>
<protein>
    <submittedName>
        <fullName evidence="1">Uncharacterized protein</fullName>
    </submittedName>
</protein>
<sequence>MNENRFYQTSINICSTCNHYPCFCNCKTIENNQNHSHCGLKSCSIYSDENNCNLIDDSYNSKINNYKSSNDKNIKFQCCKKRKNYYKYNNKSNKCKYCSSVKCSNKYYSNKSCNNNHQNIACFGLASLLLFALFI</sequence>
<evidence type="ECO:0000313" key="1">
    <source>
        <dbReference type="EMBL" id="SDL54385.1"/>
    </source>
</evidence>
<proteinExistence type="predicted"/>
<dbReference type="AlphaFoldDB" id="A0A1G9KYI2"/>
<gene>
    <name evidence="1" type="ORF">SAMN04515677_102301</name>
</gene>
<name>A0A1G9KYI2_9FIRM</name>
<accession>A0A1G9KYI2</accession>
<keyword evidence="2" id="KW-1185">Reference proteome</keyword>
<dbReference type="EMBL" id="FNGW01000002">
    <property type="protein sequence ID" value="SDL54385.1"/>
    <property type="molecule type" value="Genomic_DNA"/>
</dbReference>
<dbReference type="RefSeq" id="WP_092724304.1">
    <property type="nucleotide sequence ID" value="NZ_FNGW01000002.1"/>
</dbReference>
<dbReference type="Proteomes" id="UP000199068">
    <property type="component" value="Unassembled WGS sequence"/>
</dbReference>
<evidence type="ECO:0000313" key="2">
    <source>
        <dbReference type="Proteomes" id="UP000199068"/>
    </source>
</evidence>